<dbReference type="Proteomes" id="UP001589609">
    <property type="component" value="Unassembled WGS sequence"/>
</dbReference>
<dbReference type="InterPro" id="IPR001387">
    <property type="entry name" value="Cro/C1-type_HTH"/>
</dbReference>
<dbReference type="Pfam" id="PF01381">
    <property type="entry name" value="HTH_3"/>
    <property type="match status" value="1"/>
</dbReference>
<dbReference type="SUPFAM" id="SSF47413">
    <property type="entry name" value="lambda repressor-like DNA-binding domains"/>
    <property type="match status" value="1"/>
</dbReference>
<protein>
    <submittedName>
        <fullName evidence="3">Helix-turn-helix domain-containing protein</fullName>
    </submittedName>
</protein>
<accession>A0ABV5WLT1</accession>
<dbReference type="RefSeq" id="WP_379951551.1">
    <property type="nucleotide sequence ID" value="NZ_JBHMAF010000193.1"/>
</dbReference>
<comment type="caution">
    <text evidence="3">The sequence shown here is derived from an EMBL/GenBank/DDBJ whole genome shotgun (WGS) entry which is preliminary data.</text>
</comment>
<reference evidence="3 4" key="1">
    <citation type="submission" date="2024-09" db="EMBL/GenBank/DDBJ databases">
        <authorList>
            <person name="Sun Q."/>
            <person name="Mori K."/>
        </authorList>
    </citation>
    <scope>NUCLEOTIDE SEQUENCE [LARGE SCALE GENOMIC DNA]</scope>
    <source>
        <strain evidence="3 4">JCM 11201</strain>
    </source>
</reference>
<dbReference type="PANTHER" id="PTHR46558:SF14">
    <property type="entry name" value="HTH-TYPE TRANSCRIPTIONAL REGULATOR ANSR"/>
    <property type="match status" value="1"/>
</dbReference>
<dbReference type="PANTHER" id="PTHR46558">
    <property type="entry name" value="TRACRIPTIONAL REGULATORY PROTEIN-RELATED-RELATED"/>
    <property type="match status" value="1"/>
</dbReference>
<name>A0ABV5WLT1_9BACI</name>
<keyword evidence="4" id="KW-1185">Reference proteome</keyword>
<organism evidence="3 4">
    <name type="scientific">Ectobacillus funiculus</name>
    <dbReference type="NCBI Taxonomy" id="137993"/>
    <lineage>
        <taxon>Bacteria</taxon>
        <taxon>Bacillati</taxon>
        <taxon>Bacillota</taxon>
        <taxon>Bacilli</taxon>
        <taxon>Bacillales</taxon>
        <taxon>Bacillaceae</taxon>
        <taxon>Ectobacillus</taxon>
    </lineage>
</organism>
<dbReference type="EMBL" id="JBHMAF010000193">
    <property type="protein sequence ID" value="MFB9761368.1"/>
    <property type="molecule type" value="Genomic_DNA"/>
</dbReference>
<dbReference type="CDD" id="cd00093">
    <property type="entry name" value="HTH_XRE"/>
    <property type="match status" value="1"/>
</dbReference>
<evidence type="ECO:0000313" key="3">
    <source>
        <dbReference type="EMBL" id="MFB9761368.1"/>
    </source>
</evidence>
<dbReference type="SMART" id="SM00530">
    <property type="entry name" value="HTH_XRE"/>
    <property type="match status" value="1"/>
</dbReference>
<dbReference type="Gene3D" id="1.10.260.40">
    <property type="entry name" value="lambda repressor-like DNA-binding domains"/>
    <property type="match status" value="1"/>
</dbReference>
<keyword evidence="1" id="KW-0238">DNA-binding</keyword>
<dbReference type="PROSITE" id="PS50943">
    <property type="entry name" value="HTH_CROC1"/>
    <property type="match status" value="1"/>
</dbReference>
<gene>
    <name evidence="3" type="ORF">ACFFMS_24280</name>
</gene>
<sequence>MLKRLADLRKSSNWSMQETADRLGIAKSTYAGYESGYREPPLHALCQMADLFDTTVDYILARSDHKIVQLELVSLLKTANESISLDQRLLTSEEIRDFIAFIRYKRDMNVHGMDKS</sequence>
<evidence type="ECO:0000313" key="4">
    <source>
        <dbReference type="Proteomes" id="UP001589609"/>
    </source>
</evidence>
<evidence type="ECO:0000256" key="1">
    <source>
        <dbReference type="ARBA" id="ARBA00023125"/>
    </source>
</evidence>
<dbReference type="InterPro" id="IPR010982">
    <property type="entry name" value="Lambda_DNA-bd_dom_sf"/>
</dbReference>
<evidence type="ECO:0000259" key="2">
    <source>
        <dbReference type="PROSITE" id="PS50943"/>
    </source>
</evidence>
<proteinExistence type="predicted"/>
<feature type="domain" description="HTH cro/C1-type" evidence="2">
    <location>
        <begin position="5"/>
        <end position="59"/>
    </location>
</feature>